<dbReference type="Gene3D" id="3.90.70.80">
    <property type="match status" value="1"/>
</dbReference>
<keyword evidence="5" id="KW-1185">Reference proteome</keyword>
<dbReference type="GO" id="GO:0016579">
    <property type="term" value="P:protein deubiquitination"/>
    <property type="evidence" value="ECO:0007669"/>
    <property type="project" value="TreeGrafter"/>
</dbReference>
<dbReference type="Proteomes" id="UP001154078">
    <property type="component" value="Chromosome 6"/>
</dbReference>
<keyword evidence="3" id="KW-0788">Thiol protease</keyword>
<dbReference type="GO" id="GO:0005634">
    <property type="term" value="C:nucleus"/>
    <property type="evidence" value="ECO:0007669"/>
    <property type="project" value="TreeGrafter"/>
</dbReference>
<evidence type="ECO:0000313" key="5">
    <source>
        <dbReference type="Proteomes" id="UP001154078"/>
    </source>
</evidence>
<dbReference type="EC" id="3.4.19.12" evidence="3"/>
<dbReference type="PANTHER" id="PTHR13312">
    <property type="entry name" value="HIV-INDUCED PROTEIN-7-LIKE PROTEASE"/>
    <property type="match status" value="1"/>
</dbReference>
<evidence type="ECO:0000313" key="4">
    <source>
        <dbReference type="EMBL" id="CAH0559693.1"/>
    </source>
</evidence>
<dbReference type="GO" id="GO:0004843">
    <property type="term" value="F:cysteine-type deubiquitinase activity"/>
    <property type="evidence" value="ECO:0007669"/>
    <property type="project" value="UniProtKB-UniRule"/>
</dbReference>
<keyword evidence="3" id="KW-0645">Protease</keyword>
<comment type="function">
    <text evidence="3">Hydrolase that can remove conjugated ubiquitin from proteins and may therefore play an important regulatory role at the level of protein turnover by preventing degradation.</text>
</comment>
<dbReference type="EMBL" id="OV121137">
    <property type="protein sequence ID" value="CAH0559693.1"/>
    <property type="molecule type" value="Genomic_DNA"/>
</dbReference>
<proteinExistence type="predicted"/>
<comment type="subcellular location">
    <subcellularLocation>
        <location evidence="3">Cytoplasm</location>
    </subcellularLocation>
</comment>
<gene>
    <name evidence="4" type="ORF">MELIAE_LOCUS9718</name>
</gene>
<dbReference type="AlphaFoldDB" id="A0A9P0BBB6"/>
<evidence type="ECO:0000256" key="1">
    <source>
        <dbReference type="ARBA" id="ARBA00000707"/>
    </source>
</evidence>
<keyword evidence="2 3" id="KW-0378">Hydrolase</keyword>
<keyword evidence="3" id="KW-0833">Ubl conjugation pathway</keyword>
<accession>A0A9P0BBB6</accession>
<comment type="catalytic activity">
    <reaction evidence="1 3">
        <text>Thiol-dependent hydrolysis of ester, thioester, amide, peptide and isopeptide bonds formed by the C-terminal Gly of ubiquitin (a 76-residue protein attached to proteins as an intracellular targeting signal).</text>
        <dbReference type="EC" id="3.4.19.12"/>
    </reaction>
</comment>
<dbReference type="GO" id="GO:0005829">
    <property type="term" value="C:cytosol"/>
    <property type="evidence" value="ECO:0007669"/>
    <property type="project" value="TreeGrafter"/>
</dbReference>
<name>A0A9P0BBB6_BRAAE</name>
<keyword evidence="3" id="KW-0963">Cytoplasm</keyword>
<evidence type="ECO:0000256" key="2">
    <source>
        <dbReference type="ARBA" id="ARBA00022801"/>
    </source>
</evidence>
<dbReference type="OrthoDB" id="65596at2759"/>
<protein>
    <recommendedName>
        <fullName evidence="3">Ubiquitin thioesterase OTU</fullName>
        <ecNumber evidence="3">3.4.19.12</ecNumber>
    </recommendedName>
</protein>
<dbReference type="PANTHER" id="PTHR13312:SF0">
    <property type="entry name" value="UBIQUITIN THIOESTERASE OTU1"/>
    <property type="match status" value="1"/>
</dbReference>
<dbReference type="GO" id="GO:0030968">
    <property type="term" value="P:endoplasmic reticulum unfolded protein response"/>
    <property type="evidence" value="ECO:0007669"/>
    <property type="project" value="TreeGrafter"/>
</dbReference>
<organism evidence="4 5">
    <name type="scientific">Brassicogethes aeneus</name>
    <name type="common">Rape pollen beetle</name>
    <name type="synonym">Meligethes aeneus</name>
    <dbReference type="NCBI Taxonomy" id="1431903"/>
    <lineage>
        <taxon>Eukaryota</taxon>
        <taxon>Metazoa</taxon>
        <taxon>Ecdysozoa</taxon>
        <taxon>Arthropoda</taxon>
        <taxon>Hexapoda</taxon>
        <taxon>Insecta</taxon>
        <taxon>Pterygota</taxon>
        <taxon>Neoptera</taxon>
        <taxon>Endopterygota</taxon>
        <taxon>Coleoptera</taxon>
        <taxon>Polyphaga</taxon>
        <taxon>Cucujiformia</taxon>
        <taxon>Nitidulidae</taxon>
        <taxon>Meligethinae</taxon>
        <taxon>Brassicogethes</taxon>
    </lineage>
</organism>
<sequence length="247" mass="28089">MCEEKSKLSQSRIVDISDELENNEAHINNEESPVIIQYSTESNQCLEEIKLLVHKVPKEESAIQSLMFILNVSRTPDVIDYIRNIIARMIDEDGKSYANKLSKMTLEEYRLWILQPNSPIAELELEILADHYGIELCVLDTAANTIRKFGGNESFTLRAFLKFDGDQYFPVYAGSFNGENVPTIFETSNGEMVYMKVRREVLRKFLEPLCAAYLTHCPQGRLKATLALICAPDARTSFTEADSHVKP</sequence>
<evidence type="ECO:0000256" key="3">
    <source>
        <dbReference type="RuleBase" id="RU367104"/>
    </source>
</evidence>
<dbReference type="GO" id="GO:0036503">
    <property type="term" value="P:ERAD pathway"/>
    <property type="evidence" value="ECO:0007669"/>
    <property type="project" value="TreeGrafter"/>
</dbReference>
<reference evidence="4" key="1">
    <citation type="submission" date="2021-12" db="EMBL/GenBank/DDBJ databases">
        <authorList>
            <person name="King R."/>
        </authorList>
    </citation>
    <scope>NUCLEOTIDE SEQUENCE</scope>
</reference>